<proteinExistence type="predicted"/>
<dbReference type="Proteomes" id="UP000002747">
    <property type="component" value="Chromosome"/>
</dbReference>
<dbReference type="EMBL" id="FM162591">
    <property type="protein sequence ID" value="CAQ83356.1"/>
    <property type="molecule type" value="Genomic_DNA"/>
</dbReference>
<reference evidence="2" key="3">
    <citation type="submission" date="2008-09" db="EMBL/GenBank/DDBJ databases">
        <authorList>
            <person name="Thomson N.R."/>
        </authorList>
    </citation>
    <scope>NUCLEOTIDE SEQUENCE</scope>
    <source>
        <strain evidence="2">ATCC 43949</strain>
    </source>
</reference>
<accession>C7BRF5</accession>
<protein>
    <submittedName>
        <fullName evidence="2">Phage polarity suppression protein</fullName>
    </submittedName>
</protein>
<gene>
    <name evidence="2" type="primary">psu</name>
    <name evidence="1" type="ordered locus">PAU_01264</name>
    <name evidence="2" type="ORF">PA-RVA2-4220</name>
</gene>
<accession>B6VK78</accession>
<dbReference type="KEGG" id="pay:PAU_01264"/>
<evidence type="ECO:0000313" key="1">
    <source>
        <dbReference type="EMBL" id="CAQ83356.1"/>
    </source>
</evidence>
<reference evidence="1 3" key="4">
    <citation type="journal article" date="2009" name="BMC Genomics">
        <title>Comparative genomics of the emerging human pathogen Photorhabdus asymbiotica with the insect pathogen Photorhabdus luminescens.</title>
        <authorList>
            <person name="Wilkinson P."/>
            <person name="Waterfield N.R."/>
            <person name="Crossman L."/>
            <person name="Corton C."/>
            <person name="Sanchez-Contreras M."/>
            <person name="Vlisidou I."/>
            <person name="Barron A."/>
            <person name="Bignell A."/>
            <person name="Clark L."/>
            <person name="Ormond D."/>
            <person name="Mayho M."/>
            <person name="Bason N."/>
            <person name="Smith F."/>
            <person name="Simmonds M."/>
            <person name="Churcher C."/>
            <person name="Harris D."/>
            <person name="Thompson N.R."/>
            <person name="Quail M."/>
            <person name="Parkhill J."/>
            <person name="ffrench-Constant R.H."/>
        </authorList>
    </citation>
    <scope>NUCLEOTIDE SEQUENCE [LARGE SCALE GENOMIC DNA]</scope>
    <source>
        <strain evidence="3">ATCC 43949 / 3105-77</strain>
        <strain evidence="1">ATCC43949</strain>
    </source>
</reference>
<sequence length="136" mass="15084">LQQAFDACQTSKTSWHNRKAELAEVEAELAAVLAVSSPGNAEKIAPLRERFDVKSWEVNRSAGLYIRSHEEVQRISIRDRLNDFMQQHGAELAAALAPELMGIKKTACYDTKSRCRPLNDISAGSSHRVDRYGGGN</sequence>
<organism evidence="2">
    <name type="scientific">Photorhabdus asymbiotica subsp. asymbiotica (strain ATCC 43949 / 3105-77)</name>
    <name type="common">Xenorhabdus luminescens (strain 2)</name>
    <dbReference type="NCBI Taxonomy" id="553480"/>
    <lineage>
        <taxon>Bacteria</taxon>
        <taxon>Pseudomonadati</taxon>
        <taxon>Pseudomonadota</taxon>
        <taxon>Gammaproteobacteria</taxon>
        <taxon>Enterobacterales</taxon>
        <taxon>Morganellaceae</taxon>
        <taxon>Photorhabdus</taxon>
    </lineage>
</organism>
<dbReference type="InterPro" id="IPR010006">
    <property type="entry name" value="Phage_P4_Psu"/>
</dbReference>
<evidence type="ECO:0000313" key="3">
    <source>
        <dbReference type="Proteomes" id="UP000002747"/>
    </source>
</evidence>
<reference evidence="2" key="1">
    <citation type="journal article" date="2008" name="Proc. Natl. Acad. Sci. U.S.A.">
        <title>Rapid virulence annotation (RVA): identification of virulence factors using a bacterial genome library and multiple invertebrate hosts.</title>
        <authorList>
            <person name="Waterfield N.R."/>
            <person name="Sanchez-Contreras M."/>
            <person name="Eleftherianos I."/>
            <person name="Dowling A."/>
            <person name="Wilkinson P."/>
            <person name="Parkhill J."/>
            <person name="Thomson N."/>
            <person name="Reynolds S.E."/>
            <person name="Bode H.B."/>
            <person name="Dorus S."/>
            <person name="Ffrench-Constant R.H."/>
        </authorList>
    </citation>
    <scope>NUCLEOTIDE SEQUENCE</scope>
    <source>
        <strain evidence="2">ATCC 43949</strain>
    </source>
</reference>
<dbReference type="AlphaFoldDB" id="B6VK78"/>
<evidence type="ECO:0000313" key="2">
    <source>
        <dbReference type="EMBL" id="CAR66558.1"/>
    </source>
</evidence>
<dbReference type="eggNOG" id="ENOG502ZADE">
    <property type="taxonomic scope" value="Bacteria"/>
</dbReference>
<dbReference type="EMBL" id="FM211044">
    <property type="protein sequence ID" value="CAR66558.1"/>
    <property type="molecule type" value="Genomic_DNA"/>
</dbReference>
<reference evidence="1" key="2">
    <citation type="submission" date="2008-05" db="EMBL/GenBank/DDBJ databases">
        <authorList>
            <person name="Crossman L.C."/>
        </authorList>
    </citation>
    <scope>NUCLEOTIDE SEQUENCE</scope>
    <source>
        <strain evidence="1">ATCC43949</strain>
    </source>
</reference>
<dbReference type="Gene3D" id="1.20.58.1090">
    <property type="entry name" value="Phage polarity suppression protein monomer"/>
    <property type="match status" value="1"/>
</dbReference>
<name>B6VK78_PHOAA</name>
<dbReference type="STRING" id="291112.PAU_01264"/>
<dbReference type="Pfam" id="PF07455">
    <property type="entry name" value="Psu"/>
    <property type="match status" value="1"/>
</dbReference>
<feature type="non-terminal residue" evidence="2">
    <location>
        <position position="1"/>
    </location>
</feature>